<feature type="transmembrane region" description="Helical" evidence="1">
    <location>
        <begin position="15"/>
        <end position="36"/>
    </location>
</feature>
<reference evidence="2 3" key="1">
    <citation type="submission" date="2015-07" db="EMBL/GenBank/DDBJ databases">
        <title>Whole genome sequence of Herpetosiphon geysericola DSM 7119.</title>
        <authorList>
            <person name="Hemp J."/>
            <person name="Ward L.M."/>
            <person name="Pace L.A."/>
            <person name="Fischer W.W."/>
        </authorList>
    </citation>
    <scope>NUCLEOTIDE SEQUENCE [LARGE SCALE GENOMIC DNA]</scope>
    <source>
        <strain evidence="2 3">DSM 7119</strain>
    </source>
</reference>
<sequence length="108" mass="13016">MYNVPQNIEKPNWPLYLLDVLAPVVVILSIIIWVLIEDQRWYGINTKALTGAELRFYQQWHYLKYVELGLAICLASYSFAKRRSLKLRERLSWLMPIGLLWLYWMQLR</sequence>
<dbReference type="AlphaFoldDB" id="A0A0P6Y2V7"/>
<proteinExistence type="predicted"/>
<gene>
    <name evidence="2" type="ORF">SE18_08270</name>
</gene>
<keyword evidence="1" id="KW-0472">Membrane</keyword>
<feature type="transmembrane region" description="Helical" evidence="1">
    <location>
        <begin position="91"/>
        <end position="107"/>
    </location>
</feature>
<name>A0A0P6Y2V7_9CHLR</name>
<protein>
    <submittedName>
        <fullName evidence="2">Uncharacterized protein</fullName>
    </submittedName>
</protein>
<dbReference type="EMBL" id="LGKP01000013">
    <property type="protein sequence ID" value="KPL90190.1"/>
    <property type="molecule type" value="Genomic_DNA"/>
</dbReference>
<dbReference type="Proteomes" id="UP000050277">
    <property type="component" value="Unassembled WGS sequence"/>
</dbReference>
<comment type="caution">
    <text evidence="2">The sequence shown here is derived from an EMBL/GenBank/DDBJ whole genome shotgun (WGS) entry which is preliminary data.</text>
</comment>
<dbReference type="RefSeq" id="WP_054533962.1">
    <property type="nucleotide sequence ID" value="NZ_LGKP01000013.1"/>
</dbReference>
<accession>A0A0P6Y2V7</accession>
<evidence type="ECO:0000313" key="2">
    <source>
        <dbReference type="EMBL" id="KPL90190.1"/>
    </source>
</evidence>
<evidence type="ECO:0000313" key="3">
    <source>
        <dbReference type="Proteomes" id="UP000050277"/>
    </source>
</evidence>
<keyword evidence="1" id="KW-1133">Transmembrane helix</keyword>
<evidence type="ECO:0000256" key="1">
    <source>
        <dbReference type="SAM" id="Phobius"/>
    </source>
</evidence>
<keyword evidence="3" id="KW-1185">Reference proteome</keyword>
<dbReference type="OrthoDB" id="9859685at2"/>
<organism evidence="2 3">
    <name type="scientific">Herpetosiphon geysericola</name>
    <dbReference type="NCBI Taxonomy" id="70996"/>
    <lineage>
        <taxon>Bacteria</taxon>
        <taxon>Bacillati</taxon>
        <taxon>Chloroflexota</taxon>
        <taxon>Chloroflexia</taxon>
        <taxon>Herpetosiphonales</taxon>
        <taxon>Herpetosiphonaceae</taxon>
        <taxon>Herpetosiphon</taxon>
    </lineage>
</organism>
<keyword evidence="1" id="KW-0812">Transmembrane</keyword>